<dbReference type="Proteomes" id="UP001596297">
    <property type="component" value="Unassembled WGS sequence"/>
</dbReference>
<feature type="domain" description="CMP/dCMP-type deaminase" evidence="6">
    <location>
        <begin position="5"/>
        <end position="122"/>
    </location>
</feature>
<dbReference type="Pfam" id="PF00383">
    <property type="entry name" value="dCMP_cyt_deam_1"/>
    <property type="match status" value="1"/>
</dbReference>
<dbReference type="EMBL" id="JBHSWD010000001">
    <property type="protein sequence ID" value="MFC6592012.1"/>
    <property type="molecule type" value="Genomic_DNA"/>
</dbReference>
<keyword evidence="3" id="KW-0479">Metal-binding</keyword>
<proteinExistence type="inferred from homology"/>
<evidence type="ECO:0000313" key="7">
    <source>
        <dbReference type="EMBL" id="MFC6592012.1"/>
    </source>
</evidence>
<reference evidence="8" key="1">
    <citation type="journal article" date="2019" name="Int. J. Syst. Evol. Microbiol.">
        <title>The Global Catalogue of Microorganisms (GCM) 10K type strain sequencing project: providing services to taxonomists for standard genome sequencing and annotation.</title>
        <authorList>
            <consortium name="The Broad Institute Genomics Platform"/>
            <consortium name="The Broad Institute Genome Sequencing Center for Infectious Disease"/>
            <person name="Wu L."/>
            <person name="Ma J."/>
        </authorList>
    </citation>
    <scope>NUCLEOTIDE SEQUENCE [LARGE SCALE GENOMIC DNA]</scope>
    <source>
        <strain evidence="8">CGMCC 1.15772</strain>
    </source>
</reference>
<dbReference type="RefSeq" id="WP_380083029.1">
    <property type="nucleotide sequence ID" value="NZ_JBHSWD010000001.1"/>
</dbReference>
<comment type="cofactor">
    <cofactor evidence="1">
        <name>Zn(2+)</name>
        <dbReference type="ChEBI" id="CHEBI:29105"/>
    </cofactor>
</comment>
<comment type="similarity">
    <text evidence="2">Belongs to the cytidine and deoxycytidylate deaminase family.</text>
</comment>
<dbReference type="PROSITE" id="PS00903">
    <property type="entry name" value="CYT_DCMP_DEAMINASES_1"/>
    <property type="match status" value="1"/>
</dbReference>
<evidence type="ECO:0000259" key="6">
    <source>
        <dbReference type="PROSITE" id="PS51747"/>
    </source>
</evidence>
<evidence type="ECO:0000256" key="5">
    <source>
        <dbReference type="ARBA" id="ARBA00022833"/>
    </source>
</evidence>
<evidence type="ECO:0000256" key="3">
    <source>
        <dbReference type="ARBA" id="ARBA00022723"/>
    </source>
</evidence>
<dbReference type="PANTHER" id="PTHR11086">
    <property type="entry name" value="DEOXYCYTIDYLATE DEAMINASE-RELATED"/>
    <property type="match status" value="1"/>
</dbReference>
<dbReference type="PROSITE" id="PS51747">
    <property type="entry name" value="CYT_DCMP_DEAMINASES_2"/>
    <property type="match status" value="1"/>
</dbReference>
<organism evidence="7 8">
    <name type="scientific">Deinococcus lacus</name>
    <dbReference type="NCBI Taxonomy" id="392561"/>
    <lineage>
        <taxon>Bacteria</taxon>
        <taxon>Thermotogati</taxon>
        <taxon>Deinococcota</taxon>
        <taxon>Deinococci</taxon>
        <taxon>Deinococcales</taxon>
        <taxon>Deinococcaceae</taxon>
        <taxon>Deinococcus</taxon>
    </lineage>
</organism>
<evidence type="ECO:0000256" key="2">
    <source>
        <dbReference type="ARBA" id="ARBA00006576"/>
    </source>
</evidence>
<sequence>MTRPSFDDLGLATARLWATRSADPKVQVGACILDRHNRVVGVGYNGRAAGEPNERESLAHGASGFIHAEVNALLAANWNGEGHTLYVTHEPCSVCARLIVNSRRVSRVVFAAPYQEEARVSAGLPGGAEILQTAGILVQEAL</sequence>
<dbReference type="InterPro" id="IPR016192">
    <property type="entry name" value="APOBEC/CMP_deaminase_Zn-bd"/>
</dbReference>
<dbReference type="CDD" id="cd01286">
    <property type="entry name" value="deoxycytidylate_deaminase"/>
    <property type="match status" value="1"/>
</dbReference>
<name>A0ABW1YCG6_9DEIO</name>
<dbReference type="InterPro" id="IPR002125">
    <property type="entry name" value="CMP_dCMP_dom"/>
</dbReference>
<gene>
    <name evidence="7" type="ORF">ACFP81_08335</name>
</gene>
<comment type="caution">
    <text evidence="7">The sequence shown here is derived from an EMBL/GenBank/DDBJ whole genome shotgun (WGS) entry which is preliminary data.</text>
</comment>
<dbReference type="InterPro" id="IPR016193">
    <property type="entry name" value="Cytidine_deaminase-like"/>
</dbReference>
<dbReference type="PANTHER" id="PTHR11086:SF18">
    <property type="entry name" value="DEOXYCYTIDYLATE DEAMINASE"/>
    <property type="match status" value="1"/>
</dbReference>
<accession>A0ABW1YCG6</accession>
<dbReference type="InterPro" id="IPR035105">
    <property type="entry name" value="Deoxycytidylate_deaminase_dom"/>
</dbReference>
<dbReference type="Gene3D" id="3.40.140.10">
    <property type="entry name" value="Cytidine Deaminase, domain 2"/>
    <property type="match status" value="1"/>
</dbReference>
<keyword evidence="5" id="KW-0862">Zinc</keyword>
<dbReference type="InterPro" id="IPR016473">
    <property type="entry name" value="dCMP_deaminase"/>
</dbReference>
<evidence type="ECO:0000256" key="4">
    <source>
        <dbReference type="ARBA" id="ARBA00022801"/>
    </source>
</evidence>
<keyword evidence="4" id="KW-0378">Hydrolase</keyword>
<dbReference type="SUPFAM" id="SSF53927">
    <property type="entry name" value="Cytidine deaminase-like"/>
    <property type="match status" value="1"/>
</dbReference>
<keyword evidence="8" id="KW-1185">Reference proteome</keyword>
<protein>
    <submittedName>
        <fullName evidence="7">dCMP deaminase family protein</fullName>
    </submittedName>
</protein>
<dbReference type="PIRSF" id="PIRSF006019">
    <property type="entry name" value="dCMP_deaminase"/>
    <property type="match status" value="1"/>
</dbReference>
<dbReference type="InterPro" id="IPR015517">
    <property type="entry name" value="dCMP_deaminase-rel"/>
</dbReference>
<evidence type="ECO:0000313" key="8">
    <source>
        <dbReference type="Proteomes" id="UP001596297"/>
    </source>
</evidence>
<evidence type="ECO:0000256" key="1">
    <source>
        <dbReference type="ARBA" id="ARBA00001947"/>
    </source>
</evidence>